<gene>
    <name evidence="2" type="ORF">FH972_023797</name>
</gene>
<feature type="region of interest" description="Disordered" evidence="1">
    <location>
        <begin position="99"/>
        <end position="122"/>
    </location>
</feature>
<name>A0A5N6KX03_9ROSI</name>
<dbReference type="EMBL" id="VIBQ01000014">
    <property type="protein sequence ID" value="KAB8349783.1"/>
    <property type="molecule type" value="Genomic_DNA"/>
</dbReference>
<evidence type="ECO:0000256" key="1">
    <source>
        <dbReference type="SAM" id="MobiDB-lite"/>
    </source>
</evidence>
<evidence type="ECO:0000313" key="2">
    <source>
        <dbReference type="EMBL" id="KAB8349783.1"/>
    </source>
</evidence>
<comment type="caution">
    <text evidence="2">The sequence shown here is derived from an EMBL/GenBank/DDBJ whole genome shotgun (WGS) entry which is preliminary data.</text>
</comment>
<protein>
    <submittedName>
        <fullName evidence="2">Uncharacterized protein</fullName>
    </submittedName>
</protein>
<feature type="compositionally biased region" description="Acidic residues" evidence="1">
    <location>
        <begin position="110"/>
        <end position="122"/>
    </location>
</feature>
<dbReference type="AlphaFoldDB" id="A0A5N6KX03"/>
<dbReference type="Proteomes" id="UP000327013">
    <property type="component" value="Unassembled WGS sequence"/>
</dbReference>
<keyword evidence="3" id="KW-1185">Reference proteome</keyword>
<sequence length="122" mass="13458">MQGLRMDAVASGREADGMDVELDTTGLEDEKRRRDDAELLQAAMEELALERGDARAESSRRGVVVKETLVENPARMGAGAPRLVSASEAVEGYVPRAQRGILRRQKAEGEESDEEEDTDWQL</sequence>
<organism evidence="2 3">
    <name type="scientific">Carpinus fangiana</name>
    <dbReference type="NCBI Taxonomy" id="176857"/>
    <lineage>
        <taxon>Eukaryota</taxon>
        <taxon>Viridiplantae</taxon>
        <taxon>Streptophyta</taxon>
        <taxon>Embryophyta</taxon>
        <taxon>Tracheophyta</taxon>
        <taxon>Spermatophyta</taxon>
        <taxon>Magnoliopsida</taxon>
        <taxon>eudicotyledons</taxon>
        <taxon>Gunneridae</taxon>
        <taxon>Pentapetalae</taxon>
        <taxon>rosids</taxon>
        <taxon>fabids</taxon>
        <taxon>Fagales</taxon>
        <taxon>Betulaceae</taxon>
        <taxon>Carpinus</taxon>
    </lineage>
</organism>
<accession>A0A5N6KX03</accession>
<reference evidence="2 3" key="1">
    <citation type="submission" date="2019-06" db="EMBL/GenBank/DDBJ databases">
        <title>A chromosomal-level reference genome of Carpinus fangiana (Coryloideae, Betulaceae).</title>
        <authorList>
            <person name="Yang X."/>
            <person name="Wang Z."/>
            <person name="Zhang L."/>
            <person name="Hao G."/>
            <person name="Liu J."/>
            <person name="Yang Y."/>
        </authorList>
    </citation>
    <scope>NUCLEOTIDE SEQUENCE [LARGE SCALE GENOMIC DNA]</scope>
    <source>
        <strain evidence="2">Cfa_2016G</strain>
        <tissue evidence="2">Leaf</tissue>
    </source>
</reference>
<evidence type="ECO:0000313" key="3">
    <source>
        <dbReference type="Proteomes" id="UP000327013"/>
    </source>
</evidence>
<proteinExistence type="predicted"/>
<feature type="region of interest" description="Disordered" evidence="1">
    <location>
        <begin position="1"/>
        <end position="32"/>
    </location>
</feature>